<dbReference type="PRINTS" id="PR00679">
    <property type="entry name" value="PROHIBITIN"/>
</dbReference>
<dbReference type="Pfam" id="PF01145">
    <property type="entry name" value="Band_7"/>
    <property type="match status" value="1"/>
</dbReference>
<dbReference type="InterPro" id="IPR001107">
    <property type="entry name" value="Band_7"/>
</dbReference>
<sequence length="277" mass="30225">MQANPAAVIFLALLVAVGLVATQGVAIVESGTVGVVRHFGAVQDLLVQPGLQFKVPVMTDIVAMDTRVKKVVAEATASSKDLQIVTSKIALNYRIDATKANLIFEKLGPQYPETIVEPALQESIKATTSKYTAEELITRRAEVAQEMEDDLIARLLSKDLIPTDLSIIDFEFSAEFNQAIEQKQVAQQAALRARNDLDKVRIEAEQAQAEAEGKAQAELARARAEAEAQQMLRATLTPEVLQLRFIERWDGRLPVYSGGEGTMPMPMMPLPAASPSR</sequence>
<keyword evidence="2" id="KW-0175">Coiled coil</keyword>
<keyword evidence="5" id="KW-1185">Reference proteome</keyword>
<dbReference type="SUPFAM" id="SSF117892">
    <property type="entry name" value="Band 7/SPFH domain"/>
    <property type="match status" value="1"/>
</dbReference>
<dbReference type="SMART" id="SM00244">
    <property type="entry name" value="PHB"/>
    <property type="match status" value="1"/>
</dbReference>
<feature type="domain" description="Band 7" evidence="3">
    <location>
        <begin position="23"/>
        <end position="184"/>
    </location>
</feature>
<dbReference type="EMBL" id="SJPH01000003">
    <property type="protein sequence ID" value="TWT46445.1"/>
    <property type="molecule type" value="Genomic_DNA"/>
</dbReference>
<organism evidence="4 5">
    <name type="scientific">Botrimarina hoheduenensis</name>
    <dbReference type="NCBI Taxonomy" id="2528000"/>
    <lineage>
        <taxon>Bacteria</taxon>
        <taxon>Pseudomonadati</taxon>
        <taxon>Planctomycetota</taxon>
        <taxon>Planctomycetia</taxon>
        <taxon>Pirellulales</taxon>
        <taxon>Lacipirellulaceae</taxon>
        <taxon>Botrimarina</taxon>
    </lineage>
</organism>
<proteinExistence type="predicted"/>
<comment type="caution">
    <text evidence="4">The sequence shown here is derived from an EMBL/GenBank/DDBJ whole genome shotgun (WGS) entry which is preliminary data.</text>
</comment>
<dbReference type="InterPro" id="IPR000163">
    <property type="entry name" value="Prohibitin"/>
</dbReference>
<dbReference type="OrthoDB" id="9812991at2"/>
<reference evidence="4 5" key="1">
    <citation type="submission" date="2019-02" db="EMBL/GenBank/DDBJ databases">
        <title>Deep-cultivation of Planctomycetes and their phenomic and genomic characterization uncovers novel biology.</title>
        <authorList>
            <person name="Wiegand S."/>
            <person name="Jogler M."/>
            <person name="Boedeker C."/>
            <person name="Pinto D."/>
            <person name="Vollmers J."/>
            <person name="Rivas-Marin E."/>
            <person name="Kohn T."/>
            <person name="Peeters S.H."/>
            <person name="Heuer A."/>
            <person name="Rast P."/>
            <person name="Oberbeckmann S."/>
            <person name="Bunk B."/>
            <person name="Jeske O."/>
            <person name="Meyerdierks A."/>
            <person name="Storesund J.E."/>
            <person name="Kallscheuer N."/>
            <person name="Luecker S."/>
            <person name="Lage O.M."/>
            <person name="Pohl T."/>
            <person name="Merkel B.J."/>
            <person name="Hornburger P."/>
            <person name="Mueller R.-W."/>
            <person name="Bruemmer F."/>
            <person name="Labrenz M."/>
            <person name="Spormann A.M."/>
            <person name="Op Den Camp H."/>
            <person name="Overmann J."/>
            <person name="Amann R."/>
            <person name="Jetten M.S.M."/>
            <person name="Mascher T."/>
            <person name="Medema M.H."/>
            <person name="Devos D.P."/>
            <person name="Kaster A.-K."/>
            <person name="Ovreas L."/>
            <person name="Rohde M."/>
            <person name="Galperin M.Y."/>
            <person name="Jogler C."/>
        </authorList>
    </citation>
    <scope>NUCLEOTIDE SEQUENCE [LARGE SCALE GENOMIC DNA]</scope>
    <source>
        <strain evidence="4 5">Pla111</strain>
    </source>
</reference>
<evidence type="ECO:0000313" key="5">
    <source>
        <dbReference type="Proteomes" id="UP000318995"/>
    </source>
</evidence>
<evidence type="ECO:0000256" key="2">
    <source>
        <dbReference type="SAM" id="Coils"/>
    </source>
</evidence>
<evidence type="ECO:0000313" key="4">
    <source>
        <dbReference type="EMBL" id="TWT46445.1"/>
    </source>
</evidence>
<gene>
    <name evidence="4" type="ORF">Pla111_15410</name>
</gene>
<comment type="subcellular location">
    <subcellularLocation>
        <location evidence="1">Membrane</location>
        <topology evidence="1">Single-pass membrane protein</topology>
    </subcellularLocation>
</comment>
<dbReference type="RefSeq" id="WP_146572963.1">
    <property type="nucleotide sequence ID" value="NZ_SJPH01000003.1"/>
</dbReference>
<dbReference type="Proteomes" id="UP000318995">
    <property type="component" value="Unassembled WGS sequence"/>
</dbReference>
<dbReference type="CDD" id="cd03401">
    <property type="entry name" value="SPFH_prohibitin"/>
    <property type="match status" value="1"/>
</dbReference>
<accession>A0A5C5W8D6</accession>
<dbReference type="AlphaFoldDB" id="A0A5C5W8D6"/>
<dbReference type="InterPro" id="IPR036013">
    <property type="entry name" value="Band_7/SPFH_dom_sf"/>
</dbReference>
<name>A0A5C5W8D6_9BACT</name>
<evidence type="ECO:0000256" key="1">
    <source>
        <dbReference type="ARBA" id="ARBA00004167"/>
    </source>
</evidence>
<evidence type="ECO:0000259" key="3">
    <source>
        <dbReference type="SMART" id="SM00244"/>
    </source>
</evidence>
<dbReference type="GO" id="GO:0016020">
    <property type="term" value="C:membrane"/>
    <property type="evidence" value="ECO:0007669"/>
    <property type="project" value="UniProtKB-SubCell"/>
</dbReference>
<dbReference type="PANTHER" id="PTHR23222">
    <property type="entry name" value="PROHIBITIN"/>
    <property type="match status" value="1"/>
</dbReference>
<protein>
    <submittedName>
        <fullName evidence="4">SPFH domain / Band 7 family protein</fullName>
    </submittedName>
</protein>
<dbReference type="Gene3D" id="3.30.479.30">
    <property type="entry name" value="Band 7 domain"/>
    <property type="match status" value="1"/>
</dbReference>
<feature type="coiled-coil region" evidence="2">
    <location>
        <begin position="190"/>
        <end position="234"/>
    </location>
</feature>
<dbReference type="PANTHER" id="PTHR23222:SF0">
    <property type="entry name" value="PROHIBITIN 1"/>
    <property type="match status" value="1"/>
</dbReference>